<keyword evidence="7" id="KW-0732">Signal</keyword>
<dbReference type="Proteomes" id="UP000241193">
    <property type="component" value="Unassembled WGS sequence"/>
</dbReference>
<dbReference type="RefSeq" id="WP_107493984.1">
    <property type="nucleotide sequence ID" value="NZ_PZKC01000009.1"/>
</dbReference>
<reference evidence="10 11" key="1">
    <citation type="submission" date="2018-03" db="EMBL/GenBank/DDBJ databases">
        <authorList>
            <person name="Keele B.F."/>
        </authorList>
    </citation>
    <scope>NUCLEOTIDE SEQUENCE [LARGE SCALE GENOMIC DNA]</scope>
    <source>
        <strain evidence="10 11">D20</strain>
    </source>
</reference>
<evidence type="ECO:0000256" key="7">
    <source>
        <dbReference type="SAM" id="SignalP"/>
    </source>
</evidence>
<evidence type="ECO:0000256" key="6">
    <source>
        <dbReference type="PROSITE-ProRule" id="PRU10100"/>
    </source>
</evidence>
<dbReference type="InterPro" id="IPR027475">
    <property type="entry name" value="Asparaginase/glutaminase_AS2"/>
</dbReference>
<dbReference type="PROSITE" id="PS00144">
    <property type="entry name" value="ASN_GLN_ASE_1"/>
    <property type="match status" value="1"/>
</dbReference>
<evidence type="ECO:0000256" key="1">
    <source>
        <dbReference type="ARBA" id="ARBA00010518"/>
    </source>
</evidence>
<dbReference type="Pfam" id="PF00710">
    <property type="entry name" value="Asparaginase"/>
    <property type="match status" value="1"/>
</dbReference>
<dbReference type="InterPro" id="IPR006034">
    <property type="entry name" value="Asparaginase/glutaminase-like"/>
</dbReference>
<dbReference type="SUPFAM" id="SSF53774">
    <property type="entry name" value="Glutaminase/Asparaginase"/>
    <property type="match status" value="1"/>
</dbReference>
<evidence type="ECO:0000259" key="9">
    <source>
        <dbReference type="Pfam" id="PF17763"/>
    </source>
</evidence>
<evidence type="ECO:0000256" key="4">
    <source>
        <dbReference type="PIRSR" id="PIRSR001220-2"/>
    </source>
</evidence>
<dbReference type="FunFam" id="3.40.50.1170:FF:000001">
    <property type="entry name" value="L-asparaginase 2"/>
    <property type="match status" value="1"/>
</dbReference>
<keyword evidence="11" id="KW-1185">Reference proteome</keyword>
<dbReference type="EMBL" id="PZKC01000009">
    <property type="protein sequence ID" value="PTD95961.1"/>
    <property type="molecule type" value="Genomic_DNA"/>
</dbReference>
<dbReference type="InterPro" id="IPR036152">
    <property type="entry name" value="Asp/glu_Ase-like_sf"/>
</dbReference>
<evidence type="ECO:0000313" key="11">
    <source>
        <dbReference type="Proteomes" id="UP000241193"/>
    </source>
</evidence>
<dbReference type="PROSITE" id="PS00917">
    <property type="entry name" value="ASN_GLN_ASE_2"/>
    <property type="match status" value="1"/>
</dbReference>
<dbReference type="PIRSF" id="PIRSF001220">
    <property type="entry name" value="L-ASNase_gatD"/>
    <property type="match status" value="1"/>
</dbReference>
<dbReference type="PRINTS" id="PR00139">
    <property type="entry name" value="ASNGLNASE"/>
</dbReference>
<reference evidence="10 11" key="2">
    <citation type="submission" date="2018-04" db="EMBL/GenBank/DDBJ databases">
        <title>Thauera lacus sp. nov., isolated from an saline lake in Inner Mongolia, China.</title>
        <authorList>
            <person name="Liang Q.-Y."/>
        </authorList>
    </citation>
    <scope>NUCLEOTIDE SEQUENCE [LARGE SCALE GENOMIC DNA]</scope>
    <source>
        <strain evidence="10 11">D20</strain>
    </source>
</reference>
<feature type="active site" evidence="5">
    <location>
        <position position="15"/>
    </location>
</feature>
<dbReference type="Gene3D" id="3.40.50.1170">
    <property type="entry name" value="L-asparaginase, N-terminal domain"/>
    <property type="match status" value="1"/>
</dbReference>
<dbReference type="InterPro" id="IPR004550">
    <property type="entry name" value="AsnASE_II"/>
</dbReference>
<name>A0A2T4IDW3_9RHOO</name>
<gene>
    <name evidence="10" type="ORF">C8261_11810</name>
</gene>
<feature type="signal peptide" evidence="7">
    <location>
        <begin position="1"/>
        <end position="19"/>
    </location>
</feature>
<feature type="active site" description="O-isoaspartyl threonine intermediate" evidence="3">
    <location>
        <position position="15"/>
    </location>
</feature>
<proteinExistence type="inferred from homology"/>
<feature type="chain" id="PRO_5015532704" evidence="7">
    <location>
        <begin position="20"/>
        <end position="327"/>
    </location>
</feature>
<dbReference type="PIRSF" id="PIRSF500176">
    <property type="entry name" value="L_ASNase"/>
    <property type="match status" value="1"/>
</dbReference>
<dbReference type="GO" id="GO:0006528">
    <property type="term" value="P:asparagine metabolic process"/>
    <property type="evidence" value="ECO:0007669"/>
    <property type="project" value="InterPro"/>
</dbReference>
<dbReference type="CDD" id="cd08964">
    <property type="entry name" value="L-asparaginase_II"/>
    <property type="match status" value="1"/>
</dbReference>
<dbReference type="InterPro" id="IPR040919">
    <property type="entry name" value="Asparaginase_C"/>
</dbReference>
<feature type="binding site" evidence="4">
    <location>
        <begin position="95"/>
        <end position="96"/>
    </location>
    <ligand>
        <name>substrate</name>
    </ligand>
</feature>
<feature type="domain" description="L-asparaginase N-terminal" evidence="8">
    <location>
        <begin position="7"/>
        <end position="188"/>
    </location>
</feature>
<comment type="similarity">
    <text evidence="1">Belongs to the asparaginase 1 family.</text>
</comment>
<accession>A0A2T4IDW3</accession>
<dbReference type="PANTHER" id="PTHR11707">
    <property type="entry name" value="L-ASPARAGINASE"/>
    <property type="match status" value="1"/>
</dbReference>
<evidence type="ECO:0000256" key="2">
    <source>
        <dbReference type="ARBA" id="ARBA00022801"/>
    </source>
</evidence>
<protein>
    <submittedName>
        <fullName evidence="10">Asparaginase</fullName>
    </submittedName>
</protein>
<evidence type="ECO:0000313" key="10">
    <source>
        <dbReference type="EMBL" id="PTD95961.1"/>
    </source>
</evidence>
<dbReference type="InterPro" id="IPR020827">
    <property type="entry name" value="Asparaginase/glutaminase_AS1"/>
</dbReference>
<feature type="binding site" evidence="4">
    <location>
        <position position="62"/>
    </location>
    <ligand>
        <name>substrate</name>
    </ligand>
</feature>
<dbReference type="Gene3D" id="3.40.50.40">
    <property type="match status" value="1"/>
</dbReference>
<dbReference type="InterPro" id="IPR027473">
    <property type="entry name" value="L-asparaginase_C"/>
</dbReference>
<comment type="caution">
    <text evidence="10">The sequence shown here is derived from an EMBL/GenBank/DDBJ whole genome shotgun (WGS) entry which is preliminary data.</text>
</comment>
<dbReference type="PANTHER" id="PTHR11707:SF28">
    <property type="entry name" value="60 KDA LYSOPHOSPHOLIPASE"/>
    <property type="match status" value="1"/>
</dbReference>
<dbReference type="GO" id="GO:0004067">
    <property type="term" value="F:asparaginase activity"/>
    <property type="evidence" value="ECO:0007669"/>
    <property type="project" value="UniProtKB-UniRule"/>
</dbReference>
<evidence type="ECO:0000259" key="8">
    <source>
        <dbReference type="Pfam" id="PF00710"/>
    </source>
</evidence>
<dbReference type="SFLD" id="SFLDS00057">
    <property type="entry name" value="Glutaminase/Asparaginase"/>
    <property type="match status" value="1"/>
</dbReference>
<dbReference type="OrthoDB" id="9788068at2"/>
<feature type="domain" description="Asparaginase/glutaminase C-terminal" evidence="9">
    <location>
        <begin position="219"/>
        <end position="312"/>
    </location>
</feature>
<dbReference type="SMART" id="SM00870">
    <property type="entry name" value="Asparaginase"/>
    <property type="match status" value="1"/>
</dbReference>
<dbReference type="InterPro" id="IPR027474">
    <property type="entry name" value="L-asparaginase_N"/>
</dbReference>
<evidence type="ECO:0000256" key="3">
    <source>
        <dbReference type="PIRSR" id="PIRSR001220-1"/>
    </source>
</evidence>
<evidence type="ECO:0000256" key="5">
    <source>
        <dbReference type="PROSITE-ProRule" id="PRU10099"/>
    </source>
</evidence>
<feature type="active site" evidence="6">
    <location>
        <position position="95"/>
    </location>
</feature>
<sequence>MRRTPVITLLATGGTIAGAAASATDTTGYAAGSLGAAALLAAVPQLAEVAEVRAEQPFNIDSKDITPAHWLQLARRVQALRDNPAIDGIVITHGTDTLEETAWFLHLTVHGDKPVVMTAAMRPATALSADGPMNLWEAVGVAAGAAFHGPGVLLALGGEVYGADDFSKAHTVRPAAFRAPQAGPLGLAAPPTRLRNATSGSAASLPRGTLDGLQTLPWVEVVHVAGGADPRLLDLLREAGAAGAVLALPGNGSLPDAWLPAIERAAAAGLRLVRASRVAAGPVTRHHAHPAVRPAGWCNALQARVLLMLEIAGGAPALFERVARAPD</sequence>
<dbReference type="PROSITE" id="PS51732">
    <property type="entry name" value="ASN_GLN_ASE_3"/>
    <property type="match status" value="1"/>
</dbReference>
<keyword evidence="2" id="KW-0378">Hydrolase</keyword>
<dbReference type="Pfam" id="PF17763">
    <property type="entry name" value="Asparaginase_C"/>
    <property type="match status" value="1"/>
</dbReference>
<organism evidence="10 11">
    <name type="scientific">Pseudothauera lacus</name>
    <dbReference type="NCBI Taxonomy" id="2136175"/>
    <lineage>
        <taxon>Bacteria</taxon>
        <taxon>Pseudomonadati</taxon>
        <taxon>Pseudomonadota</taxon>
        <taxon>Betaproteobacteria</taxon>
        <taxon>Rhodocyclales</taxon>
        <taxon>Zoogloeaceae</taxon>
        <taxon>Pseudothauera</taxon>
    </lineage>
</organism>
<dbReference type="InterPro" id="IPR037152">
    <property type="entry name" value="L-asparaginase_N_sf"/>
</dbReference>
<dbReference type="AlphaFoldDB" id="A0A2T4IDW3"/>